<sequence length="662" mass="73663">MALAKKYLMRIFIISHYFLSYNYGFFLPIVKLDIQPENEIIKSPCNGVVKKTEDIHLMSLTLTGQKTASDPMAASKRWAFKEGVLPKTVAFTEGEEAKDCFNISIVDLQGRSLLLEAPSGIKDYPRCKSIHHIQGQNPHAKGNVLHLWGAFFLYDRIASTTMFKDKVFAEGNVAALVINKTVHHQIFKINKIPQNETIGSCNHTYWRSDAGDGFNTTLAVTNLAYVLSANESTKIFKQMQDDLRKRIENMTSSNLTTLSPEAISNSSDANSSATIAYGTSGASISATTRSATSTLTITTDGQMSPPPTPAPPSPSLKPSTDDIKTPTVLSTTSSSTRSKRSVTVAKQSSANPTGKQRGRGRKGPSTGTLTEEQIERVRMLIQKNVGRVNYNNLPLIAGLTALKKKRQVLETFSGEIELEELIGDEKLDSRFRENLKMILETLRNESYSHFELDIPKTAALKSPEETDPRIHMEYLGSGEEPIQSNGQTDTDCDPSLRIWTPNEEKLAAGVSWIPYFGPGAEGLYTMGLMQNQNDVVCRLRRLANQTAKSLDLLLRVTTEERTYSIINRHAIDFLLARWGGTCRVLGPECCIGVEDLTKNITDQIQQMRRDEQDEYEGWGKGGNWFNSQFGNWLNLGILIFLFLGIIIALSCVCRLFMNLTVY</sequence>
<keyword evidence="4" id="KW-1015">Disulfide bond</keyword>
<gene>
    <name evidence="10" type="primary">GP</name>
</gene>
<keyword evidence="11" id="KW-1185">Reference proteome</keyword>
<evidence type="ECO:0000259" key="8">
    <source>
        <dbReference type="Pfam" id="PF01611"/>
    </source>
</evidence>
<dbReference type="Pfam" id="PF22307">
    <property type="entry name" value="Ebola-like_HR1-HR2"/>
    <property type="match status" value="1"/>
</dbReference>
<protein>
    <submittedName>
        <fullName evidence="10">Envelope glycoprotein</fullName>
    </submittedName>
</protein>
<dbReference type="Proteomes" id="UP000501328">
    <property type="component" value="Segment"/>
</dbReference>
<feature type="compositionally biased region" description="Pro residues" evidence="6">
    <location>
        <begin position="304"/>
        <end position="315"/>
    </location>
</feature>
<feature type="compositionally biased region" description="Low complexity" evidence="6">
    <location>
        <begin position="325"/>
        <end position="336"/>
    </location>
</feature>
<dbReference type="RefSeq" id="YP_010087186.1">
    <property type="nucleotide sequence ID" value="NC_055510.1"/>
</dbReference>
<evidence type="ECO:0000313" key="10">
    <source>
        <dbReference type="EMBL" id="AZL87826.1"/>
    </source>
</evidence>
<keyword evidence="7" id="KW-0812">Transmembrane</keyword>
<evidence type="ECO:0000256" key="5">
    <source>
        <dbReference type="ARBA" id="ARBA00023180"/>
    </source>
</evidence>
<keyword evidence="5" id="KW-0325">Glycoprotein</keyword>
<evidence type="ECO:0000259" key="9">
    <source>
        <dbReference type="Pfam" id="PF22307"/>
    </source>
</evidence>
<comment type="subcellular location">
    <subcellularLocation>
        <location evidence="1">Host cell membrane</location>
    </subcellularLocation>
</comment>
<evidence type="ECO:0000256" key="7">
    <source>
        <dbReference type="SAM" id="Phobius"/>
    </source>
</evidence>
<dbReference type="SMR" id="A0A3S8UVK3"/>
<keyword evidence="10" id="KW-0261">Viral envelope protein</keyword>
<dbReference type="PANTHER" id="PTHR10424">
    <property type="entry name" value="VIRAL ENVELOPE PROTEIN"/>
    <property type="match status" value="1"/>
</dbReference>
<reference evidence="10 11" key="1">
    <citation type="journal article" date="2017" name="Emerg. Infect. Dis.">
        <title>Genetically Diverse Filoviruses in Rousettus and Eonycteris spp. Bats, China, 2009 and 2015.</title>
        <authorList>
            <person name="Yang X.L."/>
            <person name="Zhang Y.Z."/>
            <person name="Jiang R.D."/>
            <person name="Guo H."/>
            <person name="Zhang W."/>
            <person name="Li B."/>
            <person name="Wang N."/>
            <person name="Wang L."/>
            <person name="Waruhiu C."/>
            <person name="Zhou J.H."/>
            <person name="Li S.Y."/>
            <person name="Daszak P."/>
            <person name="Wang L.F."/>
            <person name="Shi Z.L."/>
        </authorList>
    </citation>
    <scope>NUCLEOTIDE SEQUENCE [LARGE SCALE GENOMIC DNA]</scope>
    <source>
        <strain evidence="10">Rousettus-wt/CHN/2015/Sharen-Bat9447-1</strain>
    </source>
</reference>
<comment type="similarity">
    <text evidence="2">Belongs to the filoviruses glycoprotein family.</text>
</comment>
<feature type="compositionally biased region" description="Polar residues" evidence="6">
    <location>
        <begin position="344"/>
        <end position="354"/>
    </location>
</feature>
<evidence type="ECO:0000256" key="4">
    <source>
        <dbReference type="ARBA" id="ARBA00023157"/>
    </source>
</evidence>
<dbReference type="InterPro" id="IPR054584">
    <property type="entry name" value="Ebola-like_HR1-HR2"/>
</dbReference>
<evidence type="ECO:0000256" key="6">
    <source>
        <dbReference type="SAM" id="MobiDB-lite"/>
    </source>
</evidence>
<organism evidence="10 11">
    <name type="scientific">Dianlovirus menglaense</name>
    <dbReference type="NCBI Taxonomy" id="3052181"/>
    <lineage>
        <taxon>Viruses</taxon>
        <taxon>Riboviria</taxon>
        <taxon>Orthornavirae</taxon>
        <taxon>Negarnaviricota</taxon>
        <taxon>Haploviricotina</taxon>
        <taxon>Monjiviricetes</taxon>
        <taxon>Mononegavirales</taxon>
        <taxon>Filoviridae</taxon>
        <taxon>Dianlovirus</taxon>
    </lineage>
</organism>
<dbReference type="GeneID" id="65102439"/>
<evidence type="ECO:0000256" key="3">
    <source>
        <dbReference type="ARBA" id="ARBA00022729"/>
    </source>
</evidence>
<dbReference type="SUPFAM" id="SSF58069">
    <property type="entry name" value="Virus ectodomain"/>
    <property type="match status" value="1"/>
</dbReference>
<keyword evidence="10" id="KW-0946">Virion</keyword>
<feature type="domain" description="Filoviruses glycoprotein extracellular" evidence="8">
    <location>
        <begin position="28"/>
        <end position="373"/>
    </location>
</feature>
<evidence type="ECO:0000256" key="1">
    <source>
        <dbReference type="ARBA" id="ARBA00004165"/>
    </source>
</evidence>
<name>A0A3S8UVK3_9MONO</name>
<keyword evidence="7" id="KW-1133">Transmembrane helix</keyword>
<feature type="transmembrane region" description="Helical" evidence="7">
    <location>
        <begin position="7"/>
        <end position="26"/>
    </location>
</feature>
<dbReference type="InterPro" id="IPR018154">
    <property type="entry name" value="TLV/ENV_coat_polyprotein"/>
</dbReference>
<evidence type="ECO:0000256" key="2">
    <source>
        <dbReference type="ARBA" id="ARBA00006741"/>
    </source>
</evidence>
<dbReference type="Pfam" id="PF01611">
    <property type="entry name" value="Filo_glycop"/>
    <property type="match status" value="1"/>
</dbReference>
<dbReference type="GO" id="GO:0020002">
    <property type="term" value="C:host cell plasma membrane"/>
    <property type="evidence" value="ECO:0007669"/>
    <property type="project" value="UniProtKB-SubCell"/>
</dbReference>
<evidence type="ECO:0000313" key="11">
    <source>
        <dbReference type="Proteomes" id="UP000501328"/>
    </source>
</evidence>
<feature type="transmembrane region" description="Helical" evidence="7">
    <location>
        <begin position="632"/>
        <end position="657"/>
    </location>
</feature>
<proteinExistence type="inferred from homology"/>
<dbReference type="KEGG" id="vg:65102439"/>
<keyword evidence="3" id="KW-0732">Signal</keyword>
<dbReference type="EMBL" id="KX371887">
    <property type="protein sequence ID" value="AZL87826.1"/>
    <property type="molecule type" value="Viral_cRNA"/>
</dbReference>
<keyword evidence="7" id="KW-0472">Membrane</keyword>
<feature type="domain" description="Envelope glycoprotein GP2-like HR1-HR2" evidence="9">
    <location>
        <begin position="496"/>
        <end position="576"/>
    </location>
</feature>
<dbReference type="GO" id="GO:0019031">
    <property type="term" value="C:viral envelope"/>
    <property type="evidence" value="ECO:0007669"/>
    <property type="project" value="UniProtKB-KW"/>
</dbReference>
<dbReference type="InterPro" id="IPR002561">
    <property type="entry name" value="GPC_filovir-type_extra_dom"/>
</dbReference>
<accession>A0A3S8UVK3</accession>
<feature type="region of interest" description="Disordered" evidence="6">
    <location>
        <begin position="297"/>
        <end position="371"/>
    </location>
</feature>
<dbReference type="Gene3D" id="1.10.287.210">
    <property type="match status" value="1"/>
</dbReference>